<dbReference type="Pfam" id="PF07883">
    <property type="entry name" value="Cupin_2"/>
    <property type="match status" value="1"/>
</dbReference>
<reference evidence="3" key="1">
    <citation type="submission" date="2018-06" db="EMBL/GenBank/DDBJ databases">
        <title>Complete genome of Pseudomonas insecticola strain QZS01.</title>
        <authorList>
            <person name="Wang J."/>
            <person name="Su Q."/>
        </authorList>
    </citation>
    <scope>NUCLEOTIDE SEQUENCE [LARGE SCALE GENOMIC DNA]</scope>
    <source>
        <strain evidence="3">QZS01</strain>
    </source>
</reference>
<dbReference type="InterPro" id="IPR011051">
    <property type="entry name" value="RmlC_Cupin_sf"/>
</dbReference>
<dbReference type="Proteomes" id="UP000273143">
    <property type="component" value="Chromosome"/>
</dbReference>
<protein>
    <submittedName>
        <fullName evidence="2">Cupin domain-containing protein</fullName>
    </submittedName>
</protein>
<dbReference type="PANTHER" id="PTHR43698:SF1">
    <property type="entry name" value="BLL4564 PROTEIN"/>
    <property type="match status" value="1"/>
</dbReference>
<dbReference type="SUPFAM" id="SSF51182">
    <property type="entry name" value="RmlC-like cupins"/>
    <property type="match status" value="1"/>
</dbReference>
<evidence type="ECO:0000313" key="2">
    <source>
        <dbReference type="EMBL" id="AZS51166.1"/>
    </source>
</evidence>
<dbReference type="AlphaFoldDB" id="A0A3Q9JJQ3"/>
<dbReference type="Gene3D" id="2.60.120.10">
    <property type="entry name" value="Jelly Rolls"/>
    <property type="match status" value="1"/>
</dbReference>
<dbReference type="InterPro" id="IPR013096">
    <property type="entry name" value="Cupin_2"/>
</dbReference>
<name>A0A3Q9JJQ3_9GAMM</name>
<keyword evidence="3" id="KW-1185">Reference proteome</keyword>
<dbReference type="InterPro" id="IPR014710">
    <property type="entry name" value="RmlC-like_jellyroll"/>
</dbReference>
<evidence type="ECO:0000259" key="1">
    <source>
        <dbReference type="Pfam" id="PF07883"/>
    </source>
</evidence>
<dbReference type="InterPro" id="IPR047263">
    <property type="entry name" value="HNL-like_cupin"/>
</dbReference>
<proteinExistence type="predicted"/>
<accession>A0A3Q9JJQ3</accession>
<organism evidence="2 3">
    <name type="scientific">Entomomonas moraniae</name>
    <dbReference type="NCBI Taxonomy" id="2213226"/>
    <lineage>
        <taxon>Bacteria</taxon>
        <taxon>Pseudomonadati</taxon>
        <taxon>Pseudomonadota</taxon>
        <taxon>Gammaproteobacteria</taxon>
        <taxon>Pseudomonadales</taxon>
        <taxon>Pseudomonadaceae</taxon>
        <taxon>Entomomonas</taxon>
    </lineage>
</organism>
<sequence>MSTISVTKAPLQPSIVGNNEQFTGAVRIDSHFQAPNPARIGGALVTFEPNARTNWHTHPLGQTLFITQGSGWVQEWGKEKQLIQQGDIVWIPENIKHWHGASKDRAMIHFAIAESLNNSAVNWLEPVSNEQYSK</sequence>
<dbReference type="CDD" id="cd02233">
    <property type="entry name" value="cupin_HNL-like"/>
    <property type="match status" value="1"/>
</dbReference>
<feature type="domain" description="Cupin type-2" evidence="1">
    <location>
        <begin position="44"/>
        <end position="107"/>
    </location>
</feature>
<dbReference type="EMBL" id="CP029822">
    <property type="protein sequence ID" value="AZS51166.1"/>
    <property type="molecule type" value="Genomic_DNA"/>
</dbReference>
<evidence type="ECO:0000313" key="3">
    <source>
        <dbReference type="Proteomes" id="UP000273143"/>
    </source>
</evidence>
<dbReference type="PANTHER" id="PTHR43698">
    <property type="entry name" value="RIBD C-TERMINAL DOMAIN CONTAINING PROTEIN"/>
    <property type="match status" value="1"/>
</dbReference>
<gene>
    <name evidence="2" type="ORF">DM558_10480</name>
</gene>
<dbReference type="RefSeq" id="WP_127163943.1">
    <property type="nucleotide sequence ID" value="NZ_CP029822.1"/>
</dbReference>
<dbReference type="KEGG" id="emo:DM558_10480"/>